<sequence length="385" mass="41951">MDMKNMSFATRAIKAGEGPDPTTGALNTPIYETSTFAYHSTKEFEQGIDDAMSWVPGACLYSRTTNPTTQALERKVAALEGAEDAYIASCGMAAVNLALLSNLNAGDHVIASNDIFCCTRSSLEDILPSKGIEVDIVDVTDIKNIQEKLKDNTKVIYLEVLSNPRLELADLAGIAELAHSRGIFFIVDNTFLSPYLLRPLEFGADMVVHSGTKYLVGHGDALCGLISGTKEKVDRVRYYSDNLGTHISPFDAWLALRGARTMPLRVAKQCENALAIAKYLEAKPEVGYVYYPGLESHRQHDVAVKMLKNGFGGMVSFHLEGGYEKMAKFVDSVKLMPIATSLGDVVTLIHPKHHEGDLIRLSVGCEDVNDLIADLELGFAAIQGM</sequence>
<keyword evidence="3 8" id="KW-0663">Pyridoxal phosphate</keyword>
<comment type="cofactor">
    <cofactor evidence="1 9">
        <name>pyridoxal 5'-phosphate</name>
        <dbReference type="ChEBI" id="CHEBI:597326"/>
    </cofactor>
</comment>
<feature type="modified residue" description="N6-(pyridoxal phosphate)lysine" evidence="8">
    <location>
        <position position="213"/>
    </location>
</feature>
<evidence type="ECO:0000256" key="5">
    <source>
        <dbReference type="ARBA" id="ARBA00047199"/>
    </source>
</evidence>
<evidence type="ECO:0000256" key="1">
    <source>
        <dbReference type="ARBA" id="ARBA00001933"/>
    </source>
</evidence>
<evidence type="ECO:0000256" key="6">
    <source>
        <dbReference type="ARBA" id="ARBA00048780"/>
    </source>
</evidence>
<dbReference type="GO" id="GO:0030170">
    <property type="term" value="F:pyridoxal phosphate binding"/>
    <property type="evidence" value="ECO:0007669"/>
    <property type="project" value="InterPro"/>
</dbReference>
<protein>
    <recommendedName>
        <fullName evidence="4">homocysteine desulfhydrase</fullName>
        <ecNumber evidence="4">4.4.1.2</ecNumber>
    </recommendedName>
    <alternativeName>
        <fullName evidence="5">Homocysteine desulfhydrase</fullName>
    </alternativeName>
</protein>
<evidence type="ECO:0000313" key="10">
    <source>
        <dbReference type="EMBL" id="HIX65607.1"/>
    </source>
</evidence>
<evidence type="ECO:0000256" key="3">
    <source>
        <dbReference type="ARBA" id="ARBA00022898"/>
    </source>
</evidence>
<evidence type="ECO:0000256" key="7">
    <source>
        <dbReference type="ARBA" id="ARBA00052699"/>
    </source>
</evidence>
<dbReference type="CDD" id="cd00614">
    <property type="entry name" value="CGS_like"/>
    <property type="match status" value="1"/>
</dbReference>
<comment type="similarity">
    <text evidence="2 9">Belongs to the trans-sulfuration enzymes family.</text>
</comment>
<dbReference type="GO" id="GO:0018826">
    <property type="term" value="F:methionine gamma-lyase activity"/>
    <property type="evidence" value="ECO:0007669"/>
    <property type="project" value="UniProtKB-EC"/>
</dbReference>
<dbReference type="PANTHER" id="PTHR11808:SF80">
    <property type="entry name" value="CYSTATHIONINE GAMMA-LYASE"/>
    <property type="match status" value="1"/>
</dbReference>
<gene>
    <name evidence="10" type="ORF">H9736_05090</name>
</gene>
<dbReference type="Gene3D" id="3.90.1150.10">
    <property type="entry name" value="Aspartate Aminotransferase, domain 1"/>
    <property type="match status" value="1"/>
</dbReference>
<dbReference type="GO" id="GO:0008483">
    <property type="term" value="F:transaminase activity"/>
    <property type="evidence" value="ECO:0007669"/>
    <property type="project" value="UniProtKB-KW"/>
</dbReference>
<dbReference type="GO" id="GO:0047982">
    <property type="term" value="F:homocysteine desulfhydrase activity"/>
    <property type="evidence" value="ECO:0007669"/>
    <property type="project" value="UniProtKB-EC"/>
</dbReference>
<dbReference type="GO" id="GO:0005737">
    <property type="term" value="C:cytoplasm"/>
    <property type="evidence" value="ECO:0007669"/>
    <property type="project" value="TreeGrafter"/>
</dbReference>
<dbReference type="PANTHER" id="PTHR11808">
    <property type="entry name" value="TRANS-SULFURATION ENZYME FAMILY MEMBER"/>
    <property type="match status" value="1"/>
</dbReference>
<dbReference type="InterPro" id="IPR015422">
    <property type="entry name" value="PyrdxlP-dep_Trfase_small"/>
</dbReference>
<keyword evidence="10" id="KW-0808">Transferase</keyword>
<proteinExistence type="inferred from homology"/>
<dbReference type="EMBL" id="DXES01000115">
    <property type="protein sequence ID" value="HIX65607.1"/>
    <property type="molecule type" value="Genomic_DNA"/>
</dbReference>
<dbReference type="SUPFAM" id="SSF53383">
    <property type="entry name" value="PLP-dependent transferases"/>
    <property type="match status" value="1"/>
</dbReference>
<dbReference type="PROSITE" id="PS00868">
    <property type="entry name" value="CYS_MET_METAB_PP"/>
    <property type="match status" value="1"/>
</dbReference>
<dbReference type="Gene3D" id="3.40.640.10">
    <property type="entry name" value="Type I PLP-dependent aspartate aminotransferase-like (Major domain)"/>
    <property type="match status" value="1"/>
</dbReference>
<reference evidence="10" key="1">
    <citation type="journal article" date="2021" name="PeerJ">
        <title>Extensive microbial diversity within the chicken gut microbiome revealed by metagenomics and culture.</title>
        <authorList>
            <person name="Gilroy R."/>
            <person name="Ravi A."/>
            <person name="Getino M."/>
            <person name="Pursley I."/>
            <person name="Horton D.L."/>
            <person name="Alikhan N.F."/>
            <person name="Baker D."/>
            <person name="Gharbi K."/>
            <person name="Hall N."/>
            <person name="Watson M."/>
            <person name="Adriaenssens E.M."/>
            <person name="Foster-Nyarko E."/>
            <person name="Jarju S."/>
            <person name="Secka A."/>
            <person name="Antonio M."/>
            <person name="Oren A."/>
            <person name="Chaudhuri R.R."/>
            <person name="La Ragione R."/>
            <person name="Hildebrand F."/>
            <person name="Pallen M.J."/>
        </authorList>
    </citation>
    <scope>NUCLEOTIDE SEQUENCE</scope>
    <source>
        <strain evidence="10">CHK188-5543</strain>
    </source>
</reference>
<evidence type="ECO:0000256" key="9">
    <source>
        <dbReference type="RuleBase" id="RU362118"/>
    </source>
</evidence>
<dbReference type="PIRSF" id="PIRSF001434">
    <property type="entry name" value="CGS"/>
    <property type="match status" value="1"/>
</dbReference>
<evidence type="ECO:0000256" key="4">
    <source>
        <dbReference type="ARBA" id="ARBA00047175"/>
    </source>
</evidence>
<dbReference type="GO" id="GO:0019346">
    <property type="term" value="P:transsulfuration"/>
    <property type="evidence" value="ECO:0007669"/>
    <property type="project" value="InterPro"/>
</dbReference>
<reference evidence="10" key="2">
    <citation type="submission" date="2021-04" db="EMBL/GenBank/DDBJ databases">
        <authorList>
            <person name="Gilroy R."/>
        </authorList>
    </citation>
    <scope>NUCLEOTIDE SEQUENCE</scope>
    <source>
        <strain evidence="10">CHK188-5543</strain>
    </source>
</reference>
<dbReference type="InterPro" id="IPR000277">
    <property type="entry name" value="Cys/Met-Metab_PyrdxlP-dep_enz"/>
</dbReference>
<comment type="caution">
    <text evidence="10">The sequence shown here is derived from an EMBL/GenBank/DDBJ whole genome shotgun (WGS) entry which is preliminary data.</text>
</comment>
<dbReference type="Pfam" id="PF01053">
    <property type="entry name" value="Cys_Met_Meta_PP"/>
    <property type="match status" value="1"/>
</dbReference>
<evidence type="ECO:0000313" key="11">
    <source>
        <dbReference type="Proteomes" id="UP000886800"/>
    </source>
</evidence>
<dbReference type="EC" id="4.4.1.2" evidence="4"/>
<dbReference type="InterPro" id="IPR015424">
    <property type="entry name" value="PyrdxlP-dep_Trfase"/>
</dbReference>
<dbReference type="FunFam" id="3.40.640.10:FF:000046">
    <property type="entry name" value="Cystathionine gamma-lyase"/>
    <property type="match status" value="1"/>
</dbReference>
<name>A0A9D2B7Y8_9FIRM</name>
<evidence type="ECO:0000256" key="2">
    <source>
        <dbReference type="ARBA" id="ARBA00009077"/>
    </source>
</evidence>
<dbReference type="InterPro" id="IPR015421">
    <property type="entry name" value="PyrdxlP-dep_Trfase_major"/>
</dbReference>
<dbReference type="InterPro" id="IPR054542">
    <property type="entry name" value="Cys_met_metab_PP"/>
</dbReference>
<evidence type="ECO:0000256" key="8">
    <source>
        <dbReference type="PIRSR" id="PIRSR001434-2"/>
    </source>
</evidence>
<comment type="catalytic activity">
    <reaction evidence="6">
        <text>L-homocysteine + H2O = 2-oxobutanoate + hydrogen sulfide + NH4(+) + H(+)</text>
        <dbReference type="Rhea" id="RHEA:14501"/>
        <dbReference type="ChEBI" id="CHEBI:15377"/>
        <dbReference type="ChEBI" id="CHEBI:15378"/>
        <dbReference type="ChEBI" id="CHEBI:16763"/>
        <dbReference type="ChEBI" id="CHEBI:28938"/>
        <dbReference type="ChEBI" id="CHEBI:29919"/>
        <dbReference type="ChEBI" id="CHEBI:58199"/>
        <dbReference type="EC" id="4.4.1.2"/>
    </reaction>
    <physiologicalReaction direction="left-to-right" evidence="6">
        <dbReference type="Rhea" id="RHEA:14502"/>
    </physiologicalReaction>
</comment>
<dbReference type="Proteomes" id="UP000886800">
    <property type="component" value="Unassembled WGS sequence"/>
</dbReference>
<keyword evidence="10" id="KW-0032">Aminotransferase</keyword>
<accession>A0A9D2B7Y8</accession>
<organism evidence="10 11">
    <name type="scientific">Candidatus Anaerotruncus excrementipullorum</name>
    <dbReference type="NCBI Taxonomy" id="2838465"/>
    <lineage>
        <taxon>Bacteria</taxon>
        <taxon>Bacillati</taxon>
        <taxon>Bacillota</taxon>
        <taxon>Clostridia</taxon>
        <taxon>Eubacteriales</taxon>
        <taxon>Oscillospiraceae</taxon>
        <taxon>Anaerotruncus</taxon>
    </lineage>
</organism>
<comment type="catalytic activity">
    <reaction evidence="7">
        <text>L-methionine + H2O = methanethiol + 2-oxobutanoate + NH4(+)</text>
        <dbReference type="Rhea" id="RHEA:23800"/>
        <dbReference type="ChEBI" id="CHEBI:15377"/>
        <dbReference type="ChEBI" id="CHEBI:16007"/>
        <dbReference type="ChEBI" id="CHEBI:16763"/>
        <dbReference type="ChEBI" id="CHEBI:28938"/>
        <dbReference type="ChEBI" id="CHEBI:57844"/>
        <dbReference type="EC" id="4.4.1.11"/>
    </reaction>
    <physiologicalReaction direction="left-to-right" evidence="7">
        <dbReference type="Rhea" id="RHEA:23801"/>
    </physiologicalReaction>
</comment>
<dbReference type="AlphaFoldDB" id="A0A9D2B7Y8"/>